<dbReference type="SUPFAM" id="SSF57756">
    <property type="entry name" value="Retrovirus zinc finger-like domains"/>
    <property type="match status" value="1"/>
</dbReference>
<protein>
    <submittedName>
        <fullName evidence="4">Reverse transcriptase domain-containing protein</fullName>
    </submittedName>
</protein>
<keyword evidence="4" id="KW-0548">Nucleotidyltransferase</keyword>
<keyword evidence="4" id="KW-0808">Transferase</keyword>
<sequence length="323" mass="36143">MLERRGYDRLSCFRESLELVRGRQVSHYECLHDCWIKVPVSSDLAHPIAMISGSHYELQAYKTHTQMQDFRDPLLLAAAARAAAAARSLPYGNRTIILTLELEEQYALRCSISATVLWRTKLSLLLALSLKCFDMVNSHKKHCYSRFAYAIVWKQLKEDEDSQVSSHASCPRGSSGPNGNNNNRGNSGITQNAGTCYECGVQGHFKRDCPKLKNKNHGNQGGNGNALAKVYVLRERKAGYSEEWHLGLCMALRVPSDAIRFDKCTYLQIIEEYTTHDLRDSGAGGVCSEDLEALPKDNTVGEWSPMPIDGTLCLTRQELVAVR</sequence>
<organism evidence="4 5">
    <name type="scientific">Tanacetum coccineum</name>
    <dbReference type="NCBI Taxonomy" id="301880"/>
    <lineage>
        <taxon>Eukaryota</taxon>
        <taxon>Viridiplantae</taxon>
        <taxon>Streptophyta</taxon>
        <taxon>Embryophyta</taxon>
        <taxon>Tracheophyta</taxon>
        <taxon>Spermatophyta</taxon>
        <taxon>Magnoliopsida</taxon>
        <taxon>eudicotyledons</taxon>
        <taxon>Gunneridae</taxon>
        <taxon>Pentapetalae</taxon>
        <taxon>asterids</taxon>
        <taxon>campanulids</taxon>
        <taxon>Asterales</taxon>
        <taxon>Asteraceae</taxon>
        <taxon>Asteroideae</taxon>
        <taxon>Anthemideae</taxon>
        <taxon>Anthemidinae</taxon>
        <taxon>Tanacetum</taxon>
    </lineage>
</organism>
<reference evidence="4" key="2">
    <citation type="submission" date="2022-01" db="EMBL/GenBank/DDBJ databases">
        <authorList>
            <person name="Yamashiro T."/>
            <person name="Shiraishi A."/>
            <person name="Satake H."/>
            <person name="Nakayama K."/>
        </authorList>
    </citation>
    <scope>NUCLEOTIDE SEQUENCE</scope>
</reference>
<gene>
    <name evidence="4" type="ORF">Tco_1058153</name>
</gene>
<keyword evidence="1" id="KW-0863">Zinc-finger</keyword>
<name>A0ABQ5H7D5_9ASTR</name>
<feature type="domain" description="CCHC-type" evidence="3">
    <location>
        <begin position="196"/>
        <end position="211"/>
    </location>
</feature>
<comment type="caution">
    <text evidence="4">The sequence shown here is derived from an EMBL/GenBank/DDBJ whole genome shotgun (WGS) entry which is preliminary data.</text>
</comment>
<keyword evidence="5" id="KW-1185">Reference proteome</keyword>
<evidence type="ECO:0000259" key="3">
    <source>
        <dbReference type="PROSITE" id="PS50158"/>
    </source>
</evidence>
<keyword evidence="4" id="KW-0695">RNA-directed DNA polymerase</keyword>
<dbReference type="SMART" id="SM00343">
    <property type="entry name" value="ZnF_C2HC"/>
    <property type="match status" value="1"/>
</dbReference>
<feature type="region of interest" description="Disordered" evidence="2">
    <location>
        <begin position="164"/>
        <end position="187"/>
    </location>
</feature>
<proteinExistence type="predicted"/>
<reference evidence="4" key="1">
    <citation type="journal article" date="2022" name="Int. J. Mol. Sci.">
        <title>Draft Genome of Tanacetum Coccineum: Genomic Comparison of Closely Related Tanacetum-Family Plants.</title>
        <authorList>
            <person name="Yamashiro T."/>
            <person name="Shiraishi A."/>
            <person name="Nakayama K."/>
            <person name="Satake H."/>
        </authorList>
    </citation>
    <scope>NUCLEOTIDE SEQUENCE</scope>
</reference>
<feature type="compositionally biased region" description="Low complexity" evidence="2">
    <location>
        <begin position="171"/>
        <end position="187"/>
    </location>
</feature>
<dbReference type="Proteomes" id="UP001151760">
    <property type="component" value="Unassembled WGS sequence"/>
</dbReference>
<accession>A0ABQ5H7D5</accession>
<dbReference type="InterPro" id="IPR001878">
    <property type="entry name" value="Znf_CCHC"/>
</dbReference>
<evidence type="ECO:0000313" key="4">
    <source>
        <dbReference type="EMBL" id="GJT83811.1"/>
    </source>
</evidence>
<dbReference type="Pfam" id="PF00098">
    <property type="entry name" value="zf-CCHC"/>
    <property type="match status" value="1"/>
</dbReference>
<dbReference type="GO" id="GO:0003964">
    <property type="term" value="F:RNA-directed DNA polymerase activity"/>
    <property type="evidence" value="ECO:0007669"/>
    <property type="project" value="UniProtKB-KW"/>
</dbReference>
<dbReference type="EMBL" id="BQNB010019296">
    <property type="protein sequence ID" value="GJT83811.1"/>
    <property type="molecule type" value="Genomic_DNA"/>
</dbReference>
<dbReference type="PROSITE" id="PS50158">
    <property type="entry name" value="ZF_CCHC"/>
    <property type="match status" value="1"/>
</dbReference>
<dbReference type="Gene3D" id="4.10.60.10">
    <property type="entry name" value="Zinc finger, CCHC-type"/>
    <property type="match status" value="1"/>
</dbReference>
<keyword evidence="1" id="KW-0862">Zinc</keyword>
<evidence type="ECO:0000256" key="1">
    <source>
        <dbReference type="PROSITE-ProRule" id="PRU00047"/>
    </source>
</evidence>
<dbReference type="InterPro" id="IPR036875">
    <property type="entry name" value="Znf_CCHC_sf"/>
</dbReference>
<evidence type="ECO:0000313" key="5">
    <source>
        <dbReference type="Proteomes" id="UP001151760"/>
    </source>
</evidence>
<keyword evidence="1" id="KW-0479">Metal-binding</keyword>
<evidence type="ECO:0000256" key="2">
    <source>
        <dbReference type="SAM" id="MobiDB-lite"/>
    </source>
</evidence>